<dbReference type="Proteomes" id="UP000029641">
    <property type="component" value="Unassembled WGS sequence"/>
</dbReference>
<keyword evidence="4" id="KW-1185">Reference proteome</keyword>
<accession>A0A090VMT0</accession>
<gene>
    <name evidence="1" type="ORF">JCM19301_551</name>
    <name evidence="2" type="ORF">JCM19538_2411</name>
</gene>
<organism evidence="1 3">
    <name type="scientific">Jejuia pallidilutea</name>
    <dbReference type="NCBI Taxonomy" id="504487"/>
    <lineage>
        <taxon>Bacteria</taxon>
        <taxon>Pseudomonadati</taxon>
        <taxon>Bacteroidota</taxon>
        <taxon>Flavobacteriia</taxon>
        <taxon>Flavobacteriales</taxon>
        <taxon>Flavobacteriaceae</taxon>
        <taxon>Jejuia</taxon>
    </lineage>
</organism>
<dbReference type="STRING" id="504487.JCM19538_2411"/>
<dbReference type="Proteomes" id="UP000030184">
    <property type="component" value="Unassembled WGS sequence"/>
</dbReference>
<evidence type="ECO:0000313" key="3">
    <source>
        <dbReference type="Proteomes" id="UP000029641"/>
    </source>
</evidence>
<evidence type="ECO:0000313" key="4">
    <source>
        <dbReference type="Proteomes" id="UP000030184"/>
    </source>
</evidence>
<evidence type="ECO:0000313" key="2">
    <source>
        <dbReference type="EMBL" id="GAL88048.1"/>
    </source>
</evidence>
<proteinExistence type="predicted"/>
<dbReference type="EMBL" id="BBNY01000001">
    <property type="protein sequence ID" value="GAL88048.1"/>
    <property type="molecule type" value="Genomic_DNA"/>
</dbReference>
<reference evidence="4" key="1">
    <citation type="journal article" date="2014" name="Genome Announc.">
        <title>Draft Genome Sequence of Marine Flavobacterium Jejuia pallidilutea Strain 11shimoA1 and Pigmentation Mutants.</title>
        <authorList>
            <person name="Takatani N."/>
            <person name="Nakanishi M."/>
            <person name="Meirelles P."/>
            <person name="Mino S."/>
            <person name="Suda W."/>
            <person name="Oshima K."/>
            <person name="Hattori M."/>
            <person name="Ohkuma M."/>
            <person name="Hosokawa M."/>
            <person name="Miyashita K."/>
            <person name="Thompson F.L."/>
            <person name="Niwa A."/>
            <person name="Sawabe T."/>
            <person name="Sawabe T."/>
        </authorList>
    </citation>
    <scope>NUCLEOTIDE SEQUENCE [LARGE SCALE GENOMIC DNA]</scope>
    <source>
        <strain evidence="4">JCM 19538</strain>
    </source>
</reference>
<sequence>MPYLTVAKLTHFLWYNKTAKTKKQPFYHLNFPVYTFNGTLYAFKHRLYAFNVFYKILWK</sequence>
<name>A0A090VMT0_9FLAO</name>
<evidence type="ECO:0000313" key="1">
    <source>
        <dbReference type="EMBL" id="GAL65986.1"/>
    </source>
</evidence>
<dbReference type="EMBL" id="BBNR01000003">
    <property type="protein sequence ID" value="GAL65986.1"/>
    <property type="molecule type" value="Genomic_DNA"/>
</dbReference>
<dbReference type="AlphaFoldDB" id="A0A090VMT0"/>
<comment type="caution">
    <text evidence="1">The sequence shown here is derived from an EMBL/GenBank/DDBJ whole genome shotgun (WGS) entry which is preliminary data.</text>
</comment>
<protein>
    <submittedName>
        <fullName evidence="1">Uncharacterized protein</fullName>
    </submittedName>
</protein>